<gene>
    <name evidence="2" type="ORF">AVEN_271021_1</name>
</gene>
<dbReference type="AlphaFoldDB" id="A0A4Y2VT43"/>
<protein>
    <submittedName>
        <fullName evidence="2">Uncharacterized protein</fullName>
    </submittedName>
</protein>
<organism evidence="2 3">
    <name type="scientific">Araneus ventricosus</name>
    <name type="common">Orbweaver spider</name>
    <name type="synonym">Epeira ventricosa</name>
    <dbReference type="NCBI Taxonomy" id="182803"/>
    <lineage>
        <taxon>Eukaryota</taxon>
        <taxon>Metazoa</taxon>
        <taxon>Ecdysozoa</taxon>
        <taxon>Arthropoda</taxon>
        <taxon>Chelicerata</taxon>
        <taxon>Arachnida</taxon>
        <taxon>Araneae</taxon>
        <taxon>Araneomorphae</taxon>
        <taxon>Entelegynae</taxon>
        <taxon>Araneoidea</taxon>
        <taxon>Araneidae</taxon>
        <taxon>Araneus</taxon>
    </lineage>
</organism>
<evidence type="ECO:0000256" key="1">
    <source>
        <dbReference type="SAM" id="MobiDB-lite"/>
    </source>
</evidence>
<evidence type="ECO:0000313" key="2">
    <source>
        <dbReference type="EMBL" id="GBO28065.1"/>
    </source>
</evidence>
<feature type="region of interest" description="Disordered" evidence="1">
    <location>
        <begin position="52"/>
        <end position="80"/>
    </location>
</feature>
<accession>A0A4Y2VT43</accession>
<comment type="caution">
    <text evidence="2">The sequence shown here is derived from an EMBL/GenBank/DDBJ whole genome shotgun (WGS) entry which is preliminary data.</text>
</comment>
<sequence length="80" mass="9151">MLGRYERERIILEKRSARSRFQPTAVQCPRRKSILEVVSCVASLSRQLRQIKNNSNPGQVENRFHSGKGTVSPSIEGPWK</sequence>
<proteinExistence type="predicted"/>
<reference evidence="2 3" key="1">
    <citation type="journal article" date="2019" name="Sci. Rep.">
        <title>Orb-weaving spider Araneus ventricosus genome elucidates the spidroin gene catalogue.</title>
        <authorList>
            <person name="Kono N."/>
            <person name="Nakamura H."/>
            <person name="Ohtoshi R."/>
            <person name="Moran D.A.P."/>
            <person name="Shinohara A."/>
            <person name="Yoshida Y."/>
            <person name="Fujiwara M."/>
            <person name="Mori M."/>
            <person name="Tomita M."/>
            <person name="Arakawa K."/>
        </authorList>
    </citation>
    <scope>NUCLEOTIDE SEQUENCE [LARGE SCALE GENOMIC DNA]</scope>
</reference>
<dbReference type="Proteomes" id="UP000499080">
    <property type="component" value="Unassembled WGS sequence"/>
</dbReference>
<dbReference type="EMBL" id="BGPR01051086">
    <property type="protein sequence ID" value="GBO28065.1"/>
    <property type="molecule type" value="Genomic_DNA"/>
</dbReference>
<evidence type="ECO:0000313" key="3">
    <source>
        <dbReference type="Proteomes" id="UP000499080"/>
    </source>
</evidence>
<name>A0A4Y2VT43_ARAVE</name>
<keyword evidence="3" id="KW-1185">Reference proteome</keyword>